<feature type="non-terminal residue" evidence="3">
    <location>
        <position position="1"/>
    </location>
</feature>
<dbReference type="EMBL" id="JAWWNJ010000002">
    <property type="protein sequence ID" value="KAK7062088.1"/>
    <property type="molecule type" value="Genomic_DNA"/>
</dbReference>
<evidence type="ECO:0000256" key="1">
    <source>
        <dbReference type="SAM" id="MobiDB-lite"/>
    </source>
</evidence>
<name>A0AAW0ED05_9AGAR</name>
<comment type="caution">
    <text evidence="3">The sequence shown here is derived from an EMBL/GenBank/DDBJ whole genome shotgun (WGS) entry which is preliminary data.</text>
</comment>
<dbReference type="AlphaFoldDB" id="A0AAW0ED05"/>
<gene>
    <name evidence="3" type="ORF">R3P38DRAFT_3491748</name>
</gene>
<reference evidence="3 4" key="1">
    <citation type="journal article" date="2024" name="J Genomics">
        <title>Draft genome sequencing and assembly of Favolaschia claudopus CIRM-BRFM 2984 isolated from oak limbs.</title>
        <authorList>
            <person name="Navarro D."/>
            <person name="Drula E."/>
            <person name="Chaduli D."/>
            <person name="Cazenave R."/>
            <person name="Ahrendt S."/>
            <person name="Wang J."/>
            <person name="Lipzen A."/>
            <person name="Daum C."/>
            <person name="Barry K."/>
            <person name="Grigoriev I.V."/>
            <person name="Favel A."/>
            <person name="Rosso M.N."/>
            <person name="Martin F."/>
        </authorList>
    </citation>
    <scope>NUCLEOTIDE SEQUENCE [LARGE SCALE GENOMIC DNA]</scope>
    <source>
        <strain evidence="3 4">CIRM-BRFM 2984</strain>
    </source>
</reference>
<proteinExistence type="predicted"/>
<evidence type="ECO:0000313" key="4">
    <source>
        <dbReference type="Proteomes" id="UP001362999"/>
    </source>
</evidence>
<evidence type="ECO:0000313" key="3">
    <source>
        <dbReference type="EMBL" id="KAK7062088.1"/>
    </source>
</evidence>
<protein>
    <submittedName>
        <fullName evidence="3">Uncharacterized protein</fullName>
    </submittedName>
</protein>
<accession>A0AAW0ED05</accession>
<keyword evidence="2" id="KW-1133">Transmembrane helix</keyword>
<dbReference type="Proteomes" id="UP001362999">
    <property type="component" value="Unassembled WGS sequence"/>
</dbReference>
<evidence type="ECO:0000256" key="2">
    <source>
        <dbReference type="SAM" id="Phobius"/>
    </source>
</evidence>
<sequence>HTLDPVVDSCHLAWNPLILDDEERQNREPNAASFEQALEALPGYPLGRDLSTSGFSFCPTSLDSYLSSNLAGVVVFISTASLVLLVLLLVVFIMVKSCVCGFTPKGGRAALSNHVNKCRVLLARREAAATHNVGMQAAAAAAPTEDPGPIDPTLPAKGKNKRVVSDEDYAEMPGENANTAKLRKRNPEAETVEVDTLARALAAAQSRQVTELQKQLAQTQAAISAPKEKEGLALQLTLLEKQLHERNNLS</sequence>
<keyword evidence="4" id="KW-1185">Reference proteome</keyword>
<keyword evidence="2" id="KW-0812">Transmembrane</keyword>
<feature type="transmembrane region" description="Helical" evidence="2">
    <location>
        <begin position="70"/>
        <end position="95"/>
    </location>
</feature>
<keyword evidence="2" id="KW-0472">Membrane</keyword>
<feature type="region of interest" description="Disordered" evidence="1">
    <location>
        <begin position="138"/>
        <end position="160"/>
    </location>
</feature>
<organism evidence="3 4">
    <name type="scientific">Favolaschia claudopus</name>
    <dbReference type="NCBI Taxonomy" id="2862362"/>
    <lineage>
        <taxon>Eukaryota</taxon>
        <taxon>Fungi</taxon>
        <taxon>Dikarya</taxon>
        <taxon>Basidiomycota</taxon>
        <taxon>Agaricomycotina</taxon>
        <taxon>Agaricomycetes</taxon>
        <taxon>Agaricomycetidae</taxon>
        <taxon>Agaricales</taxon>
        <taxon>Marasmiineae</taxon>
        <taxon>Mycenaceae</taxon>
        <taxon>Favolaschia</taxon>
    </lineage>
</organism>